<evidence type="ECO:0000313" key="1">
    <source>
        <dbReference type="EMBL" id="KKL77170.1"/>
    </source>
</evidence>
<dbReference type="EMBL" id="LAZR01023830">
    <property type="protein sequence ID" value="KKL77170.1"/>
    <property type="molecule type" value="Genomic_DNA"/>
</dbReference>
<dbReference type="AlphaFoldDB" id="A0A0F9H6A0"/>
<protein>
    <submittedName>
        <fullName evidence="1">Uncharacterized protein</fullName>
    </submittedName>
</protein>
<organism evidence="1">
    <name type="scientific">marine sediment metagenome</name>
    <dbReference type="NCBI Taxonomy" id="412755"/>
    <lineage>
        <taxon>unclassified sequences</taxon>
        <taxon>metagenomes</taxon>
        <taxon>ecological metagenomes</taxon>
    </lineage>
</organism>
<proteinExistence type="predicted"/>
<accession>A0A0F9H6A0</accession>
<name>A0A0F9H6A0_9ZZZZ</name>
<reference evidence="1" key="1">
    <citation type="journal article" date="2015" name="Nature">
        <title>Complex archaea that bridge the gap between prokaryotes and eukaryotes.</title>
        <authorList>
            <person name="Spang A."/>
            <person name="Saw J.H."/>
            <person name="Jorgensen S.L."/>
            <person name="Zaremba-Niedzwiedzka K."/>
            <person name="Martijn J."/>
            <person name="Lind A.E."/>
            <person name="van Eijk R."/>
            <person name="Schleper C."/>
            <person name="Guy L."/>
            <person name="Ettema T.J."/>
        </authorList>
    </citation>
    <scope>NUCLEOTIDE SEQUENCE</scope>
</reference>
<gene>
    <name evidence="1" type="ORF">LCGC14_2037560</name>
</gene>
<comment type="caution">
    <text evidence="1">The sequence shown here is derived from an EMBL/GenBank/DDBJ whole genome shotgun (WGS) entry which is preliminary data.</text>
</comment>
<sequence>MDNMDIKTAYCVMQAASGIEVGDTVKVLREFRHNEMGFGSDTCQSYGWDSFVEKKKMQGKEFIVIEIGHNFVKLRLPEHPYTPIFPFFALEIVKKAKSEKMLNIKGNMWSEATIAEALRKHAE</sequence>